<comment type="caution">
    <text evidence="2">The sequence shown here is derived from an EMBL/GenBank/DDBJ whole genome shotgun (WGS) entry which is preliminary data.</text>
</comment>
<evidence type="ECO:0000313" key="3">
    <source>
        <dbReference type="Proteomes" id="UP000005149"/>
    </source>
</evidence>
<dbReference type="AlphaFoldDB" id="K1J9J5"/>
<feature type="compositionally biased region" description="Acidic residues" evidence="1">
    <location>
        <begin position="171"/>
        <end position="183"/>
    </location>
</feature>
<feature type="region of interest" description="Disordered" evidence="1">
    <location>
        <begin position="135"/>
        <end position="183"/>
    </location>
</feature>
<dbReference type="Proteomes" id="UP000005149">
    <property type="component" value="Unassembled WGS sequence"/>
</dbReference>
<dbReference type="EMBL" id="AGWR01000026">
    <property type="protein sequence ID" value="EKB27031.1"/>
    <property type="molecule type" value="Genomic_DNA"/>
</dbReference>
<evidence type="ECO:0000256" key="1">
    <source>
        <dbReference type="SAM" id="MobiDB-lite"/>
    </source>
</evidence>
<accession>K1J9J5</accession>
<organism evidence="2 3">
    <name type="scientific">Aeromonas dhakensis</name>
    <dbReference type="NCBI Taxonomy" id="196024"/>
    <lineage>
        <taxon>Bacteria</taxon>
        <taxon>Pseudomonadati</taxon>
        <taxon>Pseudomonadota</taxon>
        <taxon>Gammaproteobacteria</taxon>
        <taxon>Aeromonadales</taxon>
        <taxon>Aeromonadaceae</taxon>
        <taxon>Aeromonas</taxon>
    </lineage>
</organism>
<evidence type="ECO:0000313" key="2">
    <source>
        <dbReference type="EMBL" id="EKB27031.1"/>
    </source>
</evidence>
<dbReference type="PATRIC" id="fig|1073377.4.peg.2993"/>
<reference evidence="2 3" key="1">
    <citation type="submission" date="2012-06" db="EMBL/GenBank/DDBJ databases">
        <title>The Genome Sequence of Aeromonas hydrophila SSU.</title>
        <authorList>
            <consortium name="The Broad Institute Genome Sequencing Platform"/>
            <person name="Earl A."/>
            <person name="Ward D."/>
            <person name="Feldgarden M."/>
            <person name="Gevers D."/>
            <person name="Chopra A."/>
            <person name="Walker B."/>
            <person name="Young S.K."/>
            <person name="Zeng Q."/>
            <person name="Gargeya S."/>
            <person name="Fitzgerald M."/>
            <person name="Haas B."/>
            <person name="Abouelleil A."/>
            <person name="Alvarado L."/>
            <person name="Arachchi H.M."/>
            <person name="Berlin A.M."/>
            <person name="Chapman S.B."/>
            <person name="Goldberg J."/>
            <person name="Griggs A."/>
            <person name="Gujja S."/>
            <person name="Hansen M."/>
            <person name="Howarth C."/>
            <person name="Imamovic A."/>
            <person name="Larimer J."/>
            <person name="McCowan C."/>
            <person name="Montmayeur A."/>
            <person name="Murphy C."/>
            <person name="Neiman D."/>
            <person name="Pearson M."/>
            <person name="Priest M."/>
            <person name="Roberts A."/>
            <person name="Saif S."/>
            <person name="Shea T."/>
            <person name="Sisk P."/>
            <person name="Sykes S."/>
            <person name="Wortman J."/>
            <person name="Nusbaum C."/>
            <person name="Birren B."/>
        </authorList>
    </citation>
    <scope>NUCLEOTIDE SEQUENCE [LARGE SCALE GENOMIC DNA]</scope>
    <source>
        <strain evidence="2 3">SSU</strain>
    </source>
</reference>
<dbReference type="HOGENOM" id="CLU_1502481_0_0_6"/>
<keyword evidence="3" id="KW-1185">Reference proteome</keyword>
<name>K1J9J5_9GAMM</name>
<proteinExistence type="predicted"/>
<gene>
    <name evidence="2" type="ORF">HMPREF1171_02939</name>
</gene>
<protein>
    <submittedName>
        <fullName evidence="2">Uncharacterized protein</fullName>
    </submittedName>
</protein>
<sequence length="183" mass="21136">MQKKWDQARLKALQSDASENIESYRDQDDPKGLEQFTDQMKALLLADMSMLEFMPEYLPLALYGRVQFPAKAKGQWNKWLTSGEQPSWDEFKVSVGFNNAALPLVKAVRAQSEDQLMEACAVLFLLDNPLPRGSHRADDDYELRDDEEEEDGEDADADYHGGRRRDRYGDDQGEQDMYDEVRF</sequence>
<feature type="compositionally biased region" description="Acidic residues" evidence="1">
    <location>
        <begin position="139"/>
        <end position="156"/>
    </location>
</feature>
<dbReference type="RefSeq" id="WP_005305281.1">
    <property type="nucleotide sequence ID" value="NZ_JDWD01000147.1"/>
</dbReference>